<evidence type="ECO:0000313" key="2">
    <source>
        <dbReference type="EMBL" id="KAF9496791.1"/>
    </source>
</evidence>
<feature type="compositionally biased region" description="Basic and acidic residues" evidence="1">
    <location>
        <begin position="754"/>
        <end position="770"/>
    </location>
</feature>
<comment type="caution">
    <text evidence="2">The sequence shown here is derived from an EMBL/GenBank/DDBJ whole genome shotgun (WGS) entry which is preliminary data.</text>
</comment>
<feature type="region of interest" description="Disordered" evidence="1">
    <location>
        <begin position="425"/>
        <end position="446"/>
    </location>
</feature>
<feature type="region of interest" description="Disordered" evidence="1">
    <location>
        <begin position="1607"/>
        <end position="1680"/>
    </location>
</feature>
<dbReference type="OrthoDB" id="2804751at2759"/>
<feature type="region of interest" description="Disordered" evidence="1">
    <location>
        <begin position="1707"/>
        <end position="1739"/>
    </location>
</feature>
<protein>
    <submittedName>
        <fullName evidence="2">Uncharacterized protein</fullName>
    </submittedName>
</protein>
<feature type="compositionally biased region" description="Basic and acidic residues" evidence="1">
    <location>
        <begin position="1405"/>
        <end position="1415"/>
    </location>
</feature>
<feature type="region of interest" description="Disordered" evidence="1">
    <location>
        <begin position="1"/>
        <end position="51"/>
    </location>
</feature>
<evidence type="ECO:0000313" key="3">
    <source>
        <dbReference type="Proteomes" id="UP000807025"/>
    </source>
</evidence>
<feature type="region of interest" description="Disordered" evidence="1">
    <location>
        <begin position="960"/>
        <end position="1018"/>
    </location>
</feature>
<accession>A0A9P6D8C0</accession>
<feature type="compositionally biased region" description="Low complexity" evidence="1">
    <location>
        <begin position="1392"/>
        <end position="1404"/>
    </location>
</feature>
<feature type="compositionally biased region" description="Polar residues" evidence="1">
    <location>
        <begin position="9"/>
        <end position="18"/>
    </location>
</feature>
<feature type="compositionally biased region" description="Basic and acidic residues" evidence="1">
    <location>
        <begin position="1032"/>
        <end position="1054"/>
    </location>
</feature>
<evidence type="ECO:0000256" key="1">
    <source>
        <dbReference type="SAM" id="MobiDB-lite"/>
    </source>
</evidence>
<proteinExistence type="predicted"/>
<reference evidence="2" key="1">
    <citation type="submission" date="2020-11" db="EMBL/GenBank/DDBJ databases">
        <authorList>
            <consortium name="DOE Joint Genome Institute"/>
            <person name="Ahrendt S."/>
            <person name="Riley R."/>
            <person name="Andreopoulos W."/>
            <person name="Labutti K."/>
            <person name="Pangilinan J."/>
            <person name="Ruiz-Duenas F.J."/>
            <person name="Barrasa J.M."/>
            <person name="Sanchez-Garcia M."/>
            <person name="Camarero S."/>
            <person name="Miyauchi S."/>
            <person name="Serrano A."/>
            <person name="Linde D."/>
            <person name="Babiker R."/>
            <person name="Drula E."/>
            <person name="Ayuso-Fernandez I."/>
            <person name="Pacheco R."/>
            <person name="Padilla G."/>
            <person name="Ferreira P."/>
            <person name="Barriuso J."/>
            <person name="Kellner H."/>
            <person name="Castanera R."/>
            <person name="Alfaro M."/>
            <person name="Ramirez L."/>
            <person name="Pisabarro A.G."/>
            <person name="Kuo A."/>
            <person name="Tritt A."/>
            <person name="Lipzen A."/>
            <person name="He G."/>
            <person name="Yan M."/>
            <person name="Ng V."/>
            <person name="Cullen D."/>
            <person name="Martin F."/>
            <person name="Rosso M.-N."/>
            <person name="Henrissat B."/>
            <person name="Hibbett D."/>
            <person name="Martinez A.T."/>
            <person name="Grigoriev I.V."/>
        </authorList>
    </citation>
    <scope>NUCLEOTIDE SEQUENCE</scope>
    <source>
        <strain evidence="2">ATCC 90797</strain>
    </source>
</reference>
<dbReference type="Proteomes" id="UP000807025">
    <property type="component" value="Unassembled WGS sequence"/>
</dbReference>
<keyword evidence="3" id="KW-1185">Reference proteome</keyword>
<feature type="region of interest" description="Disordered" evidence="1">
    <location>
        <begin position="1032"/>
        <end position="1196"/>
    </location>
</feature>
<gene>
    <name evidence="2" type="ORF">BDN71DRAFT_1588753</name>
</gene>
<feature type="region of interest" description="Disordered" evidence="1">
    <location>
        <begin position="814"/>
        <end position="856"/>
    </location>
</feature>
<feature type="compositionally biased region" description="Polar residues" evidence="1">
    <location>
        <begin position="1153"/>
        <end position="1174"/>
    </location>
</feature>
<organism evidence="2 3">
    <name type="scientific">Pleurotus eryngii</name>
    <name type="common">Boletus of the steppes</name>
    <dbReference type="NCBI Taxonomy" id="5323"/>
    <lineage>
        <taxon>Eukaryota</taxon>
        <taxon>Fungi</taxon>
        <taxon>Dikarya</taxon>
        <taxon>Basidiomycota</taxon>
        <taxon>Agaricomycotina</taxon>
        <taxon>Agaricomycetes</taxon>
        <taxon>Agaricomycetidae</taxon>
        <taxon>Agaricales</taxon>
        <taxon>Pleurotineae</taxon>
        <taxon>Pleurotaceae</taxon>
        <taxon>Pleurotus</taxon>
    </lineage>
</organism>
<feature type="compositionally biased region" description="Polar residues" evidence="1">
    <location>
        <begin position="1418"/>
        <end position="1432"/>
    </location>
</feature>
<feature type="compositionally biased region" description="Polar residues" evidence="1">
    <location>
        <begin position="1061"/>
        <end position="1074"/>
    </location>
</feature>
<name>A0A9P6D8C0_PLEER</name>
<feature type="compositionally biased region" description="Polar residues" evidence="1">
    <location>
        <begin position="1655"/>
        <end position="1664"/>
    </location>
</feature>
<dbReference type="EMBL" id="MU154549">
    <property type="protein sequence ID" value="KAF9496791.1"/>
    <property type="molecule type" value="Genomic_DNA"/>
</dbReference>
<feature type="region of interest" description="Disordered" evidence="1">
    <location>
        <begin position="754"/>
        <end position="783"/>
    </location>
</feature>
<sequence length="1739" mass="183479">MSEADVQASAATIESPTINGGGENGLTKKPLEEADTSDVPIASGGTEGKGAKGILDAALTEGKEALSEVVSAATKVANGVNGDLENVAVNGLLVDAKDVEVKVGEAADLSLSKNEEPVSVPVPSGAEADSSQDAAADVVKPEENSVVVPVADATEIVFSKTGEPVTEVVPEVEQTVDATLSLTETPTQVIEVKSIDEATQAPTVEASEPVTVVDASEKEVVTPTVEETVPVVEEPIPSVVVDATEALPSMQTHAPAEVVKALITVEEPAAKIPTPQLVAVDIPAEDIKPVEESQPALSAAAEPEAQVVPEAVTAPIEDVSITITNDVEAAPEAPIPEAKEVSLIADSALEAVTVAAVKPVEIEAPVEQEPIKEVAPPIVDDPAPESPEEVSTKPDVVEVIEEAESVHVATPEAAPVEAVAEEVELDVEEPREPPTIEEPVEPTKEPVEKVDMAEEVPAVEELKSADVFEPIAPVVAEVVQATLDLVEEEVRPAVEETGPVVERAESAEDAKPVIEEKAVVEEVVPVVSDEVKAEEATPVSGERLAEEPVKATPIVDDETPVVHDVILEVVKEVPVVEEIPVVEEKEPVVADEEPIVKEEPPVRRAEVVEEAKPLVQEKTAVIEEKPAAEEAKPLVQEEVEVVEEKLTVQEEPAIQEIATAAGAETPLAQWIVVPVVENLEPAQEEPKVVDDVTRVEEAKPAEDHKVEKANQDAEPLDAVVSSNEASAPVLNVEEEPKPTPDETLPIEVANVEDTKSVEEEETKLAVDHVPTEATPPVENPLVAEAPVAPKTVDEEPEPVKEDVTPVVVESVTEADAIFPPPAETTSEEVEPAVHKAESLPVSESAPTELAPSANSVETEDLVAVVAADEDSTDVKPIIEESDVVTGVEDVPTPEEAEPIQEVKVVEETLKVPEPEVLLATPATIVVEETEQDTPPEEQAPLVEEIKLETSLEEEVLTEVDVPTQADVEVDAASETKPEIIGEQVALSEPALASEESTEPSSIVPNIDPAASDPEVEESVVVSIEEEMVFAPREEEVKSPKEKRSSSIDVVREASLEETTVDAVSSPTNSPNAVTSAPLEPPAVIIDEPAVSVEEVPGTSEVASDPIERPKSPWTPSYSVMQVGSGVEVVDQVSEEAPPADDLTSTVAPKVSESEQPGSTWTPSYSTTSQGSRSPSPLPDVEQPATEPLSEATAMEDIPTVVETKSQLLADVVELPSIMITSQPQSDEVEAPHALEVETEVKQDIPERPKSPWTPSYSVITQGSPLVDSAELPHPPIESDATPVIINDVSSPVPPPVAEVVELPVPGVAVSIAEAEAQPVNVDIVEPISSHEEDEDTTAKPVLDAEPLSVPGSSTDEPEEVQRTVSPSLHVILADVPDPSVDAEQAPLVPEILSTSLSRSKSTDSLTHEDIPDRPKSPWTPSYSVTSQGSPNLAPQVLAEEPPSIEVGTDTEEGLPTIETPAQPSVDPSQVEAIFAPVPERPKSPWTPSYSVTRQGSTPPSPQPAPAELVVNADVDAQSDIAAASLATEGPSSPRSTLVDLDSDTFSDVSDQRIPDSEETQPAVVQSDVNNLQDVEASTQTPVLSSAHLAEETVTTPTEEVFEPSVTITVDEPVVESNPQTPRNEPSEEPQAFPASTKPSVSRLDTSGESHELDASLSTLETPAQSRKRLESTASSRFFPGGWFSTSPTIGGRTSLENAQGEFSALKSPIDMAGTTAPATTPVDGLAEDEERKSRWCTIM</sequence>
<feature type="region of interest" description="Disordered" evidence="1">
    <location>
        <begin position="1322"/>
        <end position="1563"/>
    </location>
</feature>
<feature type="region of interest" description="Disordered" evidence="1">
    <location>
        <begin position="1239"/>
        <end position="1258"/>
    </location>
</feature>
<feature type="compositionally biased region" description="Polar residues" evidence="1">
    <location>
        <begin position="1485"/>
        <end position="1497"/>
    </location>
</feature>
<feature type="compositionally biased region" description="Basic and acidic residues" evidence="1">
    <location>
        <begin position="1239"/>
        <end position="1249"/>
    </location>
</feature>